<gene>
    <name evidence="3" type="ORF">GCM10009858_14240</name>
</gene>
<dbReference type="EMBL" id="BAAARE010000005">
    <property type="protein sequence ID" value="GAA2477995.1"/>
    <property type="molecule type" value="Genomic_DNA"/>
</dbReference>
<dbReference type="Gene3D" id="3.40.50.150">
    <property type="entry name" value="Vaccinia Virus protein VP39"/>
    <property type="match status" value="1"/>
</dbReference>
<dbReference type="InterPro" id="IPR029063">
    <property type="entry name" value="SAM-dependent_MTases_sf"/>
</dbReference>
<evidence type="ECO:0000313" key="4">
    <source>
        <dbReference type="Proteomes" id="UP001500730"/>
    </source>
</evidence>
<feature type="domain" description="Methyltransferase type 11" evidence="2">
    <location>
        <begin position="72"/>
        <end position="104"/>
    </location>
</feature>
<keyword evidence="3" id="KW-0808">Transferase</keyword>
<keyword evidence="3" id="KW-0489">Methyltransferase</keyword>
<dbReference type="SUPFAM" id="SSF53335">
    <property type="entry name" value="S-adenosyl-L-methionine-dependent methyltransferases"/>
    <property type="match status" value="1"/>
</dbReference>
<feature type="domain" description="Methyltransferase type 11" evidence="2">
    <location>
        <begin position="149"/>
        <end position="207"/>
    </location>
</feature>
<dbReference type="Proteomes" id="UP001500730">
    <property type="component" value="Unassembled WGS sequence"/>
</dbReference>
<name>A0ABP5YAQ3_9MICO</name>
<dbReference type="Pfam" id="PF08241">
    <property type="entry name" value="Methyltransf_11"/>
    <property type="match status" value="2"/>
</dbReference>
<accession>A0ABP5YAQ3</accession>
<reference evidence="4" key="1">
    <citation type="journal article" date="2019" name="Int. J. Syst. Evol. Microbiol.">
        <title>The Global Catalogue of Microorganisms (GCM) 10K type strain sequencing project: providing services to taxonomists for standard genome sequencing and annotation.</title>
        <authorList>
            <consortium name="The Broad Institute Genomics Platform"/>
            <consortium name="The Broad Institute Genome Sequencing Center for Infectious Disease"/>
            <person name="Wu L."/>
            <person name="Ma J."/>
        </authorList>
    </citation>
    <scope>NUCLEOTIDE SEQUENCE [LARGE SCALE GENOMIC DNA]</scope>
    <source>
        <strain evidence="4">JCM 16259</strain>
    </source>
</reference>
<dbReference type="PANTHER" id="PTHR42912:SF93">
    <property type="entry name" value="N6-ADENOSINE-METHYLTRANSFERASE TMT1A"/>
    <property type="match status" value="1"/>
</dbReference>
<feature type="region of interest" description="Disordered" evidence="1">
    <location>
        <begin position="1"/>
        <end position="21"/>
    </location>
</feature>
<evidence type="ECO:0000256" key="1">
    <source>
        <dbReference type="SAM" id="MobiDB-lite"/>
    </source>
</evidence>
<feature type="region of interest" description="Disordered" evidence="1">
    <location>
        <begin position="117"/>
        <end position="150"/>
    </location>
</feature>
<keyword evidence="4" id="KW-1185">Reference proteome</keyword>
<protein>
    <submittedName>
        <fullName evidence="3">Class I SAM-dependent methyltransferase</fullName>
    </submittedName>
</protein>
<dbReference type="GO" id="GO:0008168">
    <property type="term" value="F:methyltransferase activity"/>
    <property type="evidence" value="ECO:0007669"/>
    <property type="project" value="UniProtKB-KW"/>
</dbReference>
<proteinExistence type="predicted"/>
<dbReference type="InterPro" id="IPR050508">
    <property type="entry name" value="Methyltransf_Superfamily"/>
</dbReference>
<organism evidence="3 4">
    <name type="scientific">Terrabacter carboxydivorans</name>
    <dbReference type="NCBI Taxonomy" id="619730"/>
    <lineage>
        <taxon>Bacteria</taxon>
        <taxon>Bacillati</taxon>
        <taxon>Actinomycetota</taxon>
        <taxon>Actinomycetes</taxon>
        <taxon>Micrococcales</taxon>
        <taxon>Intrasporangiaceae</taxon>
        <taxon>Terrabacter</taxon>
    </lineage>
</organism>
<dbReference type="CDD" id="cd02440">
    <property type="entry name" value="AdoMet_MTases"/>
    <property type="match status" value="1"/>
</dbReference>
<dbReference type="PANTHER" id="PTHR42912">
    <property type="entry name" value="METHYLTRANSFERASE"/>
    <property type="match status" value="1"/>
</dbReference>
<comment type="caution">
    <text evidence="3">The sequence shown here is derived from an EMBL/GenBank/DDBJ whole genome shotgun (WGS) entry which is preliminary data.</text>
</comment>
<evidence type="ECO:0000313" key="3">
    <source>
        <dbReference type="EMBL" id="GAA2477995.1"/>
    </source>
</evidence>
<dbReference type="GO" id="GO:0032259">
    <property type="term" value="P:methylation"/>
    <property type="evidence" value="ECO:0007669"/>
    <property type="project" value="UniProtKB-KW"/>
</dbReference>
<dbReference type="InterPro" id="IPR013216">
    <property type="entry name" value="Methyltransf_11"/>
</dbReference>
<evidence type="ECO:0000259" key="2">
    <source>
        <dbReference type="Pfam" id="PF08241"/>
    </source>
</evidence>
<sequence>MYAVSTPTEATRRPAPPAETATANRTWWDHEAVSYYVEHGSFLGDTDFVWGPERLREEDARLLGDPAGRRVLEIGAGSGQCSRWLAAHGATVVATDISAGMVATGVAVNAALEPATAVDPTVDPTGGRTQDPADDASQDPAQDLARDPAAPTVRVPFAQCDGRALPFADASFDTVFTAYGVVPFVGDSDVVMREAARVLRPGGRFVFSTTHPVRWAFPDDPGADGLTARHSYFDRTPYVEQDESGRATYVEHHRTMGDRVREIAAAGLVLVDLVEPEWPEGHDQPWGGWSPLRGRVIPGTAIFVCDKTAR</sequence>